<evidence type="ECO:0000313" key="1">
    <source>
        <dbReference type="EMBL" id="VDP36189.1"/>
    </source>
</evidence>
<evidence type="ECO:0000313" key="2">
    <source>
        <dbReference type="Proteomes" id="UP000050761"/>
    </source>
</evidence>
<accession>A0A183GK19</accession>
<sequence length="133" mass="14700">MYEDAKAAVRTPHGMTKKMDITAGTTHADVTALVADSREELKKVVKLWQKALADNGLRLSVRKMNFISSEQCIEPILDCQGELIENVFRYLGSDLSDLGLFSSTAVSAETAAEMRMLKWACGRTRRNSVKTGC</sequence>
<organism evidence="2 3">
    <name type="scientific">Heligmosomoides polygyrus</name>
    <name type="common">Parasitic roundworm</name>
    <dbReference type="NCBI Taxonomy" id="6339"/>
    <lineage>
        <taxon>Eukaryota</taxon>
        <taxon>Metazoa</taxon>
        <taxon>Ecdysozoa</taxon>
        <taxon>Nematoda</taxon>
        <taxon>Chromadorea</taxon>
        <taxon>Rhabditida</taxon>
        <taxon>Rhabditina</taxon>
        <taxon>Rhabditomorpha</taxon>
        <taxon>Strongyloidea</taxon>
        <taxon>Heligmosomidae</taxon>
        <taxon>Heligmosomoides</taxon>
    </lineage>
</organism>
<dbReference type="AlphaFoldDB" id="A0A183GK19"/>
<reference evidence="1 2" key="1">
    <citation type="submission" date="2018-11" db="EMBL/GenBank/DDBJ databases">
        <authorList>
            <consortium name="Pathogen Informatics"/>
        </authorList>
    </citation>
    <scope>NUCLEOTIDE SEQUENCE [LARGE SCALE GENOMIC DNA]</scope>
</reference>
<dbReference type="Proteomes" id="UP000050761">
    <property type="component" value="Unassembled WGS sequence"/>
</dbReference>
<reference evidence="3" key="2">
    <citation type="submission" date="2019-09" db="UniProtKB">
        <authorList>
            <consortium name="WormBaseParasite"/>
        </authorList>
    </citation>
    <scope>IDENTIFICATION</scope>
</reference>
<keyword evidence="2" id="KW-1185">Reference proteome</keyword>
<protein>
    <submittedName>
        <fullName evidence="3">Reverse transcriptase domain-containing protein</fullName>
    </submittedName>
</protein>
<name>A0A183GK19_HELPZ</name>
<gene>
    <name evidence="1" type="ORF">HPBE_LOCUS23036</name>
</gene>
<dbReference type="WBParaSite" id="HPBE_0002303501-mRNA-1">
    <property type="protein sequence ID" value="HPBE_0002303501-mRNA-1"/>
    <property type="gene ID" value="HPBE_0002303501"/>
</dbReference>
<accession>A0A3P8GND5</accession>
<dbReference type="OrthoDB" id="5837891at2759"/>
<proteinExistence type="predicted"/>
<evidence type="ECO:0000313" key="3">
    <source>
        <dbReference type="WBParaSite" id="HPBE_0002303501-mRNA-1"/>
    </source>
</evidence>
<dbReference type="EMBL" id="UZAH01034608">
    <property type="protein sequence ID" value="VDP36189.1"/>
    <property type="molecule type" value="Genomic_DNA"/>
</dbReference>